<dbReference type="Gene3D" id="3.30.460.10">
    <property type="entry name" value="Beta Polymerase, domain 2"/>
    <property type="match status" value="1"/>
</dbReference>
<protein>
    <recommendedName>
        <fullName evidence="12">HD domain-containing protein</fullName>
    </recommendedName>
</protein>
<keyword evidence="9" id="KW-0460">Magnesium</keyword>
<keyword evidence="5" id="KW-0479">Metal-binding</keyword>
<evidence type="ECO:0000256" key="2">
    <source>
        <dbReference type="ARBA" id="ARBA00022679"/>
    </source>
</evidence>
<keyword evidence="2 11" id="KW-0808">Transferase</keyword>
<comment type="similarity">
    <text evidence="11">Belongs to the tRNA nucleotidyltransferase/poly(A) polymerase family.</text>
</comment>
<dbReference type="GO" id="GO:0005524">
    <property type="term" value="F:ATP binding"/>
    <property type="evidence" value="ECO:0007669"/>
    <property type="project" value="UniProtKB-KW"/>
</dbReference>
<dbReference type="SMART" id="SM00471">
    <property type="entry name" value="HDc"/>
    <property type="match status" value="1"/>
</dbReference>
<evidence type="ECO:0000256" key="8">
    <source>
        <dbReference type="ARBA" id="ARBA00022840"/>
    </source>
</evidence>
<dbReference type="Pfam" id="PF12627">
    <property type="entry name" value="PolyA_pol_RNAbd"/>
    <property type="match status" value="1"/>
</dbReference>
<dbReference type="GO" id="GO:0046872">
    <property type="term" value="F:metal ion binding"/>
    <property type="evidence" value="ECO:0007669"/>
    <property type="project" value="UniProtKB-KW"/>
</dbReference>
<dbReference type="GO" id="GO:0008033">
    <property type="term" value="P:tRNA processing"/>
    <property type="evidence" value="ECO:0007669"/>
    <property type="project" value="UniProtKB-KW"/>
</dbReference>
<dbReference type="Pfam" id="PF01743">
    <property type="entry name" value="PolyA_pol"/>
    <property type="match status" value="2"/>
</dbReference>
<dbReference type="SUPFAM" id="SSF81301">
    <property type="entry name" value="Nucleotidyltransferase"/>
    <property type="match status" value="1"/>
</dbReference>
<dbReference type="PANTHER" id="PTHR47545:SF1">
    <property type="entry name" value="MULTIFUNCTIONAL CCA PROTEIN"/>
    <property type="match status" value="1"/>
</dbReference>
<evidence type="ECO:0000313" key="14">
    <source>
        <dbReference type="Proteomes" id="UP000448292"/>
    </source>
</evidence>
<dbReference type="InterPro" id="IPR003607">
    <property type="entry name" value="HD/PDEase_dom"/>
</dbReference>
<keyword evidence="8" id="KW-0067">ATP-binding</keyword>
<evidence type="ECO:0000256" key="6">
    <source>
        <dbReference type="ARBA" id="ARBA00022741"/>
    </source>
</evidence>
<dbReference type="SUPFAM" id="SSF81891">
    <property type="entry name" value="Poly A polymerase C-terminal region-like"/>
    <property type="match status" value="1"/>
</dbReference>
<evidence type="ECO:0000256" key="9">
    <source>
        <dbReference type="ARBA" id="ARBA00022842"/>
    </source>
</evidence>
<dbReference type="InterPro" id="IPR050124">
    <property type="entry name" value="tRNA_CCA-adding_enzyme"/>
</dbReference>
<evidence type="ECO:0000256" key="5">
    <source>
        <dbReference type="ARBA" id="ARBA00022723"/>
    </source>
</evidence>
<dbReference type="AlphaFoldDB" id="A0A7M3MGB3"/>
<feature type="domain" description="HD" evidence="12">
    <location>
        <begin position="208"/>
        <end position="315"/>
    </location>
</feature>
<name>A0A7M3MGB3_9BACT</name>
<evidence type="ECO:0000256" key="4">
    <source>
        <dbReference type="ARBA" id="ARBA00022695"/>
    </source>
</evidence>
<dbReference type="Proteomes" id="UP000448292">
    <property type="component" value="Unassembled WGS sequence"/>
</dbReference>
<dbReference type="GO" id="GO:0042245">
    <property type="term" value="P:RNA repair"/>
    <property type="evidence" value="ECO:0007669"/>
    <property type="project" value="UniProtKB-KW"/>
</dbReference>
<reference evidence="13 14" key="1">
    <citation type="submission" date="2018-06" db="EMBL/GenBank/DDBJ databases">
        <title>Complete genome of Desulfovibrio indonesiensis P37SLT.</title>
        <authorList>
            <person name="Crispim J.S."/>
            <person name="Vidigal P.M.P."/>
            <person name="Silva L.C.F."/>
            <person name="Laguardia C.N."/>
            <person name="Araujo L.C."/>
            <person name="Dias R.S."/>
            <person name="Sousa M.P."/>
            <person name="Paula S.O."/>
            <person name="Silva C."/>
        </authorList>
    </citation>
    <scope>NUCLEOTIDE SEQUENCE [LARGE SCALE GENOMIC DNA]</scope>
    <source>
        <strain evidence="13 14">P37SLT</strain>
    </source>
</reference>
<keyword evidence="3" id="KW-0819">tRNA processing</keyword>
<dbReference type="RefSeq" id="WP_144302356.1">
    <property type="nucleotide sequence ID" value="NZ_QMIE01000004.1"/>
</dbReference>
<evidence type="ECO:0000256" key="7">
    <source>
        <dbReference type="ARBA" id="ARBA00022800"/>
    </source>
</evidence>
<dbReference type="GO" id="GO:0003723">
    <property type="term" value="F:RNA binding"/>
    <property type="evidence" value="ECO:0007669"/>
    <property type="project" value="UniProtKB-KW"/>
</dbReference>
<dbReference type="OrthoDB" id="9805698at2"/>
<dbReference type="Pfam" id="PF01966">
    <property type="entry name" value="HD"/>
    <property type="match status" value="1"/>
</dbReference>
<evidence type="ECO:0000256" key="10">
    <source>
        <dbReference type="ARBA" id="ARBA00022884"/>
    </source>
</evidence>
<dbReference type="InterPro" id="IPR032828">
    <property type="entry name" value="PolyA_RNA-bd"/>
</dbReference>
<evidence type="ECO:0000256" key="3">
    <source>
        <dbReference type="ARBA" id="ARBA00022694"/>
    </source>
</evidence>
<proteinExistence type="inferred from homology"/>
<organism evidence="13 14">
    <name type="scientific">Oceanidesulfovibrio indonesiensis</name>
    <dbReference type="NCBI Taxonomy" id="54767"/>
    <lineage>
        <taxon>Bacteria</taxon>
        <taxon>Pseudomonadati</taxon>
        <taxon>Thermodesulfobacteriota</taxon>
        <taxon>Desulfovibrionia</taxon>
        <taxon>Desulfovibrionales</taxon>
        <taxon>Desulfovibrionaceae</taxon>
        <taxon>Oceanidesulfovibrio</taxon>
    </lineage>
</organism>
<dbReference type="InterPro" id="IPR043519">
    <property type="entry name" value="NT_sf"/>
</dbReference>
<dbReference type="Gene3D" id="1.10.3090.10">
    <property type="entry name" value="cca-adding enzyme, domain 2"/>
    <property type="match status" value="1"/>
</dbReference>
<evidence type="ECO:0000259" key="12">
    <source>
        <dbReference type="PROSITE" id="PS51831"/>
    </source>
</evidence>
<keyword evidence="7" id="KW-0692">RNA repair</keyword>
<comment type="caution">
    <text evidence="13">The sequence shown here is derived from an EMBL/GenBank/DDBJ whole genome shotgun (WGS) entry which is preliminary data.</text>
</comment>
<comment type="cofactor">
    <cofactor evidence="1">
        <name>Mg(2+)</name>
        <dbReference type="ChEBI" id="CHEBI:18420"/>
    </cofactor>
</comment>
<dbReference type="CDD" id="cd00077">
    <property type="entry name" value="HDc"/>
    <property type="match status" value="1"/>
</dbReference>
<dbReference type="GO" id="GO:0016779">
    <property type="term" value="F:nucleotidyltransferase activity"/>
    <property type="evidence" value="ECO:0007669"/>
    <property type="project" value="UniProtKB-KW"/>
</dbReference>
<accession>A0A7M3MGB3</accession>
<keyword evidence="10 11" id="KW-0694">RNA-binding</keyword>
<dbReference type="EMBL" id="QMIE01000004">
    <property type="protein sequence ID" value="TVM18354.1"/>
    <property type="molecule type" value="Genomic_DNA"/>
</dbReference>
<sequence>MRLYLAGGAVRDMLLGRAASDRDFVYFGEEAELLERFPRAKRAGKSFAIFIYHGMEFAPPRGATIHEDLLRRDLTVNALAMAEDGRLFVHPKAVEDLQNRVLRPASEDSFREDPLRVFRAPRFLAEHPDFTPHPELVQSMREATAEKLLDDLDPERVGAEVLKTLASPEPGNFLRCLAEGRCLEPWFAELAGAEEIPAGPLPFHDESVLEHTARAMDRAARMAQAFPQADAQIAVWMTMCHDLGKTTTDPAVWPRHYGHESRGERAADALAARLRLSNRLRKAGAMAARHHMNIGRYDELRPGTRVDILDALHRVNLVEEMLLCAAADGGMEPDNEMFRNLRDDLSQMLEVSLLPEDRGLGPESGEKLRMLRAQALARRGSQFRS</sequence>
<dbReference type="InterPro" id="IPR002646">
    <property type="entry name" value="PolA_pol_head_dom"/>
</dbReference>
<evidence type="ECO:0000256" key="1">
    <source>
        <dbReference type="ARBA" id="ARBA00001946"/>
    </source>
</evidence>
<evidence type="ECO:0000256" key="11">
    <source>
        <dbReference type="RuleBase" id="RU003953"/>
    </source>
</evidence>
<gene>
    <name evidence="13" type="ORF">DPQ33_06265</name>
</gene>
<keyword evidence="6" id="KW-0547">Nucleotide-binding</keyword>
<dbReference type="PANTHER" id="PTHR47545">
    <property type="entry name" value="MULTIFUNCTIONAL CCA PROTEIN"/>
    <property type="match status" value="1"/>
</dbReference>
<dbReference type="PROSITE" id="PS51831">
    <property type="entry name" value="HD"/>
    <property type="match status" value="1"/>
</dbReference>
<dbReference type="InterPro" id="IPR006674">
    <property type="entry name" value="HD_domain"/>
</dbReference>
<keyword evidence="14" id="KW-1185">Reference proteome</keyword>
<keyword evidence="4" id="KW-0548">Nucleotidyltransferase</keyword>
<evidence type="ECO:0000313" key="13">
    <source>
        <dbReference type="EMBL" id="TVM18354.1"/>
    </source>
</evidence>